<keyword evidence="2" id="KW-0378">Hydrolase</keyword>
<accession>A0A1L3SSN6</accession>
<dbReference type="PANTHER" id="PTHR43689">
    <property type="entry name" value="HYDROLASE"/>
    <property type="match status" value="1"/>
</dbReference>
<dbReference type="Gene3D" id="3.40.50.1820">
    <property type="entry name" value="alpha/beta hydrolase"/>
    <property type="match status" value="1"/>
</dbReference>
<dbReference type="InterPro" id="IPR029058">
    <property type="entry name" value="AB_hydrolase_fold"/>
</dbReference>
<dbReference type="STRING" id="1670800.BSQ44_14080"/>
<dbReference type="AlphaFoldDB" id="A0A1L3SSN6"/>
<organism evidence="2 3">
    <name type="scientific">Aquibium oceanicum</name>
    <dbReference type="NCBI Taxonomy" id="1670800"/>
    <lineage>
        <taxon>Bacteria</taxon>
        <taxon>Pseudomonadati</taxon>
        <taxon>Pseudomonadota</taxon>
        <taxon>Alphaproteobacteria</taxon>
        <taxon>Hyphomicrobiales</taxon>
        <taxon>Phyllobacteriaceae</taxon>
        <taxon>Aquibium</taxon>
    </lineage>
</organism>
<dbReference type="Pfam" id="PF12697">
    <property type="entry name" value="Abhydrolase_6"/>
    <property type="match status" value="1"/>
</dbReference>
<dbReference type="KEGG" id="meso:BSQ44_14080"/>
<dbReference type="GO" id="GO:0016787">
    <property type="term" value="F:hydrolase activity"/>
    <property type="evidence" value="ECO:0007669"/>
    <property type="project" value="UniProtKB-KW"/>
</dbReference>
<dbReference type="OrthoDB" id="9785847at2"/>
<name>A0A1L3SSN6_9HYPH</name>
<feature type="domain" description="AB hydrolase-1" evidence="1">
    <location>
        <begin position="88"/>
        <end position="280"/>
    </location>
</feature>
<dbReference type="PANTHER" id="PTHR43689:SF8">
    <property type="entry name" value="ALPHA_BETA-HYDROLASES SUPERFAMILY PROTEIN"/>
    <property type="match status" value="1"/>
</dbReference>
<dbReference type="RefSeq" id="WP_072605235.1">
    <property type="nucleotide sequence ID" value="NZ_CP018171.1"/>
</dbReference>
<gene>
    <name evidence="2" type="ORF">BSQ44_14080</name>
</gene>
<evidence type="ECO:0000259" key="1">
    <source>
        <dbReference type="Pfam" id="PF12697"/>
    </source>
</evidence>
<sequence length="303" mass="32377">MASFPLTVIRSAFRVADHIAPGIAGRAAFELFCRTPHPDRVPEKERRALDQAAPFMAEARQHRLTTGSSCIVAHDFRPPQGTDRRRTVLVIHGWHSRTDHMAALIDALRRSGARVIAIDLPGHGKSSGRRLNMANAVEAAAKAAEWFGPFDAVVGHSFGGAVAVNAIVGSIRGIPAVAAERLVLISAPNSMPAYFADFGRMMNLGTRTQTALVGHIERLSGRPLDDFVGANQLARVDIPTLVIHAPDDKEVPAENAKAYASAGRHVRLVWAPGLGHRRIVAGPGVLAELTSFVAGGQHATLAH</sequence>
<protein>
    <submittedName>
        <fullName evidence="2">Alpha/beta hydrolase</fullName>
    </submittedName>
</protein>
<evidence type="ECO:0000313" key="2">
    <source>
        <dbReference type="EMBL" id="APH72361.1"/>
    </source>
</evidence>
<keyword evidence="3" id="KW-1185">Reference proteome</keyword>
<dbReference type="SUPFAM" id="SSF53474">
    <property type="entry name" value="alpha/beta-Hydrolases"/>
    <property type="match status" value="1"/>
</dbReference>
<dbReference type="Proteomes" id="UP000182840">
    <property type="component" value="Chromosome"/>
</dbReference>
<dbReference type="PRINTS" id="PR00111">
    <property type="entry name" value="ABHYDROLASE"/>
</dbReference>
<proteinExistence type="predicted"/>
<evidence type="ECO:0000313" key="3">
    <source>
        <dbReference type="Proteomes" id="UP000182840"/>
    </source>
</evidence>
<reference evidence="3" key="1">
    <citation type="submission" date="2016-11" db="EMBL/GenBank/DDBJ databases">
        <title>Mesorhizobium oceanicum sp. nov., isolated from deep seawater in South China Sea.</title>
        <authorList>
            <person name="Fu G.-Y."/>
        </authorList>
    </citation>
    <scope>NUCLEOTIDE SEQUENCE [LARGE SCALE GENOMIC DNA]</scope>
    <source>
        <strain evidence="3">B7</strain>
    </source>
</reference>
<dbReference type="InterPro" id="IPR000073">
    <property type="entry name" value="AB_hydrolase_1"/>
</dbReference>
<dbReference type="EMBL" id="CP018171">
    <property type="protein sequence ID" value="APH72361.1"/>
    <property type="molecule type" value="Genomic_DNA"/>
</dbReference>